<evidence type="ECO:0000313" key="4">
    <source>
        <dbReference type="Proteomes" id="UP001259659"/>
    </source>
</evidence>
<evidence type="ECO:0000256" key="1">
    <source>
        <dbReference type="SAM" id="MobiDB-lite"/>
    </source>
</evidence>
<dbReference type="EMBL" id="JAMQON010000006">
    <property type="protein sequence ID" value="MDS0261262.1"/>
    <property type="molecule type" value="Genomic_DNA"/>
</dbReference>
<dbReference type="InterPro" id="IPR015943">
    <property type="entry name" value="WD40/YVTN_repeat-like_dom_sf"/>
</dbReference>
<reference evidence="3 4" key="1">
    <citation type="submission" date="2022-06" db="EMBL/GenBank/DDBJ databases">
        <title>Haloarcula sp. a new haloarchaeum isolate from saline soil.</title>
        <authorList>
            <person name="Strakova D."/>
            <person name="Galisteo C."/>
            <person name="Sanchez-Porro C."/>
            <person name="Ventosa A."/>
        </authorList>
    </citation>
    <scope>NUCLEOTIDE SEQUENCE [LARGE SCALE GENOMIC DNA]</scope>
    <source>
        <strain evidence="3 4">S1CR25-12</strain>
    </source>
</reference>
<comment type="caution">
    <text evidence="3">The sequence shown here is derived from an EMBL/GenBank/DDBJ whole genome shotgun (WGS) entry which is preliminary data.</text>
</comment>
<dbReference type="InterPro" id="IPR002372">
    <property type="entry name" value="PQQ_rpt_dom"/>
</dbReference>
<feature type="domain" description="Pyrrolo-quinoline quinone repeat" evidence="2">
    <location>
        <begin position="95"/>
        <end position="339"/>
    </location>
</feature>
<protein>
    <submittedName>
        <fullName evidence="3">PQQ-like beta-propeller repeat protein</fullName>
    </submittedName>
</protein>
<sequence length="412" mass="44222">MSEPAPTASLGDVPPARSRQQGRRSAVTLTDGLAVVGTADGDLLGVDSSGSGPPSTRWHYETDGEHSVVAAVPFGDCVVAGERGPLGAIRCHERDGSVRWRYDSAADVGEPQAETRFLLPFVASLAADGDRLYAAARRYERRPERATERHFESVVYAFRPDGSVEWSARTDASPISLSVRDGRLAVAYNRCPGDHQHGLVVLDTADGSRCWTWDPGTDGQRRVGDVALLADGAVCTSHGDYCGYRLDGDGAPEWRVPLATPRAVEGERVYAYPNHVHATDSGAVFVTGNTYPEDGRETDARHPEEHTAVGVSLAGKRRWRATVGGFASGLGADGDLLAVPAAQHFRDRDAATHWLRLFDVADGHTDTVDADGIVTAAAADDGTVVAVEEPVVYHDEGRERGAYRLHRFDASE</sequence>
<dbReference type="SUPFAM" id="SSF50998">
    <property type="entry name" value="Quinoprotein alcohol dehydrogenase-like"/>
    <property type="match status" value="2"/>
</dbReference>
<dbReference type="Gene3D" id="2.130.10.10">
    <property type="entry name" value="YVTN repeat-like/Quinoprotein amine dehydrogenase"/>
    <property type="match status" value="1"/>
</dbReference>
<dbReference type="RefSeq" id="WP_310921077.1">
    <property type="nucleotide sequence ID" value="NZ_JAMQON010000006.1"/>
</dbReference>
<name>A0ABU2FGA1_9EURY</name>
<evidence type="ECO:0000259" key="2">
    <source>
        <dbReference type="Pfam" id="PF13360"/>
    </source>
</evidence>
<dbReference type="Gene3D" id="2.40.128.630">
    <property type="match status" value="1"/>
</dbReference>
<gene>
    <name evidence="3" type="ORF">NDI56_17830</name>
</gene>
<dbReference type="Pfam" id="PF13360">
    <property type="entry name" value="PQQ_2"/>
    <property type="match status" value="1"/>
</dbReference>
<organism evidence="3 4">
    <name type="scientific">Haloarcula saliterrae</name>
    <dbReference type="NCBI Taxonomy" id="2950534"/>
    <lineage>
        <taxon>Archaea</taxon>
        <taxon>Methanobacteriati</taxon>
        <taxon>Methanobacteriota</taxon>
        <taxon>Stenosarchaea group</taxon>
        <taxon>Halobacteria</taxon>
        <taxon>Halobacteriales</taxon>
        <taxon>Haloarculaceae</taxon>
        <taxon>Haloarcula</taxon>
    </lineage>
</organism>
<proteinExistence type="predicted"/>
<keyword evidence="4" id="KW-1185">Reference proteome</keyword>
<evidence type="ECO:0000313" key="3">
    <source>
        <dbReference type="EMBL" id="MDS0261262.1"/>
    </source>
</evidence>
<feature type="region of interest" description="Disordered" evidence="1">
    <location>
        <begin position="1"/>
        <end position="27"/>
    </location>
</feature>
<dbReference type="InterPro" id="IPR011047">
    <property type="entry name" value="Quinoprotein_ADH-like_sf"/>
</dbReference>
<accession>A0ABU2FGA1</accession>
<dbReference type="Proteomes" id="UP001259659">
    <property type="component" value="Unassembled WGS sequence"/>
</dbReference>